<accession>A0ACB7YPV4</accession>
<gene>
    <name evidence="1" type="ORF">Vadar_022569</name>
</gene>
<name>A0ACB7YPV4_9ERIC</name>
<keyword evidence="2" id="KW-1185">Reference proteome</keyword>
<reference evidence="1 2" key="1">
    <citation type="journal article" date="2021" name="Hortic Res">
        <title>High-quality reference genome and annotation aids understanding of berry development for evergreen blueberry (Vaccinium darrowii).</title>
        <authorList>
            <person name="Yu J."/>
            <person name="Hulse-Kemp A.M."/>
            <person name="Babiker E."/>
            <person name="Staton M."/>
        </authorList>
    </citation>
    <scope>NUCLEOTIDE SEQUENCE [LARGE SCALE GENOMIC DNA]</scope>
    <source>
        <strain evidence="2">cv. NJ 8807/NJ 8810</strain>
        <tissue evidence="1">Young leaf</tissue>
    </source>
</reference>
<evidence type="ECO:0000313" key="2">
    <source>
        <dbReference type="Proteomes" id="UP000828048"/>
    </source>
</evidence>
<proteinExistence type="predicted"/>
<dbReference type="EMBL" id="CM037161">
    <property type="protein sequence ID" value="KAH7855223.1"/>
    <property type="molecule type" value="Genomic_DNA"/>
</dbReference>
<evidence type="ECO:0000313" key="1">
    <source>
        <dbReference type="EMBL" id="KAH7855223.1"/>
    </source>
</evidence>
<dbReference type="Proteomes" id="UP000828048">
    <property type="component" value="Chromosome 11"/>
</dbReference>
<organism evidence="1 2">
    <name type="scientific">Vaccinium darrowii</name>
    <dbReference type="NCBI Taxonomy" id="229202"/>
    <lineage>
        <taxon>Eukaryota</taxon>
        <taxon>Viridiplantae</taxon>
        <taxon>Streptophyta</taxon>
        <taxon>Embryophyta</taxon>
        <taxon>Tracheophyta</taxon>
        <taxon>Spermatophyta</taxon>
        <taxon>Magnoliopsida</taxon>
        <taxon>eudicotyledons</taxon>
        <taxon>Gunneridae</taxon>
        <taxon>Pentapetalae</taxon>
        <taxon>asterids</taxon>
        <taxon>Ericales</taxon>
        <taxon>Ericaceae</taxon>
        <taxon>Vaccinioideae</taxon>
        <taxon>Vaccinieae</taxon>
        <taxon>Vaccinium</taxon>
    </lineage>
</organism>
<sequence>MERGWNPNAEITPNCPRCGSCNTKFCYYNNYSMTQPRYFCKGCRRYWTKGGSLRNVPVGGGCRRSRRGKSIRLSSDPAPPSRVFPYGNYNRLIDPASSSNCRVSRNDHFTPGASKSENNNGNSGTIDIAQVYANFLNHQPGREARVEMTKLPLSGGGHPSFHFASVSNMPMELNCTGDHLPLENGIVDYSYTSGFDSIHKQQERIPQFTIDQNYGLPPLPWEEEWPSYEMMGPTPNNILNAPQTLPAAGATGIEQEAQKSDHFAGNSFKNSFHTSMSTSGYGTLFSPW</sequence>
<protein>
    <submittedName>
        <fullName evidence="1">Uncharacterized protein</fullName>
    </submittedName>
</protein>
<comment type="caution">
    <text evidence="1">The sequence shown here is derived from an EMBL/GenBank/DDBJ whole genome shotgun (WGS) entry which is preliminary data.</text>
</comment>